<keyword evidence="2" id="KW-1185">Reference proteome</keyword>
<dbReference type="Proteomes" id="UP001164250">
    <property type="component" value="Chromosome 11"/>
</dbReference>
<organism evidence="1 2">
    <name type="scientific">Pistacia atlantica</name>
    <dbReference type="NCBI Taxonomy" id="434234"/>
    <lineage>
        <taxon>Eukaryota</taxon>
        <taxon>Viridiplantae</taxon>
        <taxon>Streptophyta</taxon>
        <taxon>Embryophyta</taxon>
        <taxon>Tracheophyta</taxon>
        <taxon>Spermatophyta</taxon>
        <taxon>Magnoliopsida</taxon>
        <taxon>eudicotyledons</taxon>
        <taxon>Gunneridae</taxon>
        <taxon>Pentapetalae</taxon>
        <taxon>rosids</taxon>
        <taxon>malvids</taxon>
        <taxon>Sapindales</taxon>
        <taxon>Anacardiaceae</taxon>
        <taxon>Pistacia</taxon>
    </lineage>
</organism>
<comment type="caution">
    <text evidence="1">The sequence shown here is derived from an EMBL/GenBank/DDBJ whole genome shotgun (WGS) entry which is preliminary data.</text>
</comment>
<protein>
    <submittedName>
        <fullName evidence="1">Uncharacterized protein</fullName>
    </submittedName>
</protein>
<evidence type="ECO:0000313" key="1">
    <source>
        <dbReference type="EMBL" id="KAJ0084305.1"/>
    </source>
</evidence>
<evidence type="ECO:0000313" key="2">
    <source>
        <dbReference type="Proteomes" id="UP001164250"/>
    </source>
</evidence>
<gene>
    <name evidence="1" type="ORF">Patl1_30372</name>
</gene>
<accession>A0ACC1A9U0</accession>
<reference evidence="2" key="1">
    <citation type="journal article" date="2023" name="G3 (Bethesda)">
        <title>Genome assembly and association tests identify interacting loci associated with vigor, precocity, and sex in interspecific pistachio rootstocks.</title>
        <authorList>
            <person name="Palmer W."/>
            <person name="Jacygrad E."/>
            <person name="Sagayaradj S."/>
            <person name="Cavanaugh K."/>
            <person name="Han R."/>
            <person name="Bertier L."/>
            <person name="Beede B."/>
            <person name="Kafkas S."/>
            <person name="Golino D."/>
            <person name="Preece J."/>
            <person name="Michelmore R."/>
        </authorList>
    </citation>
    <scope>NUCLEOTIDE SEQUENCE [LARGE SCALE GENOMIC DNA]</scope>
</reference>
<sequence length="125" mass="14203">MKSNESVQDYFSRVFALVNQMKSYGEQITDEIIAKILRSLTPKFEHVVAAIAEAYVIYLIIIFVELMSSLQAHEKRFTRTHEKNEEKTFSGKGGVIPKRQGRISPCNEQLCHSCVGVVDYFSING</sequence>
<name>A0ACC1A9U0_9ROSI</name>
<dbReference type="EMBL" id="CM047907">
    <property type="protein sequence ID" value="KAJ0084305.1"/>
    <property type="molecule type" value="Genomic_DNA"/>
</dbReference>
<proteinExistence type="predicted"/>